<dbReference type="OrthoDB" id="10262892at2759"/>
<dbReference type="VEuPathDB" id="MicrosporidiaDB:Eint_110570"/>
<organism evidence="2 3">
    <name type="scientific">Encephalitozoon intestinalis (strain ATCC 50506)</name>
    <name type="common">Microsporidian parasite</name>
    <name type="synonym">Septata intestinalis</name>
    <dbReference type="NCBI Taxonomy" id="876142"/>
    <lineage>
        <taxon>Eukaryota</taxon>
        <taxon>Fungi</taxon>
        <taxon>Fungi incertae sedis</taxon>
        <taxon>Microsporidia</taxon>
        <taxon>Unikaryonidae</taxon>
        <taxon>Encephalitozoon</taxon>
    </lineage>
</organism>
<dbReference type="Proteomes" id="UP000002313">
    <property type="component" value="Chromosome XI"/>
</dbReference>
<dbReference type="AlphaFoldDB" id="E0SAD2"/>
<proteinExistence type="predicted"/>
<dbReference type="Gene3D" id="1.10.287.110">
    <property type="entry name" value="DnaJ domain"/>
    <property type="match status" value="1"/>
</dbReference>
<gene>
    <name evidence="2" type="ORF">Eint_110570</name>
</gene>
<reference evidence="2 3" key="2">
    <citation type="journal article" date="2012" name="Proc. Natl. Acad. Sci. U.S.A.">
        <title>Gain and loss of multiple functionally related, horizontally transferred genes in the reduced genomes of two microsporidian parasites.</title>
        <authorList>
            <person name="Pombert J.-F."/>
            <person name="Selman M."/>
            <person name="Burki F."/>
            <person name="Bardell F.T."/>
            <person name="Farinelli L."/>
            <person name="Solter L.F."/>
            <person name="Whitman D.W."/>
            <person name="Weiss L.M."/>
            <person name="Corradi N."/>
            <person name="Keeling P.J."/>
        </authorList>
    </citation>
    <scope>NUCLEOTIDE SEQUENCE [LARGE SCALE GENOMIC DNA]</scope>
    <source>
        <strain evidence="2 3">ATCC 50506</strain>
    </source>
</reference>
<name>E0SAD2_ENCIT</name>
<evidence type="ECO:0000313" key="3">
    <source>
        <dbReference type="Proteomes" id="UP000002313"/>
    </source>
</evidence>
<sequence>MKAGKALVVLFEEGSKVLFKAITNTISDIMLRDRMSKTEAEMILDVTACANKNKMKDSFLRMHEANSKERGGSPYIQSKILAAYTVLSGTSPSFLEEFQSREKNPSGKEQKVLSTKNKRIQF</sequence>
<feature type="compositionally biased region" description="Basic and acidic residues" evidence="1">
    <location>
        <begin position="98"/>
        <end position="111"/>
    </location>
</feature>
<feature type="region of interest" description="Disordered" evidence="1">
    <location>
        <begin position="97"/>
        <end position="122"/>
    </location>
</feature>
<keyword evidence="3" id="KW-1185">Reference proteome</keyword>
<evidence type="ECO:0000256" key="1">
    <source>
        <dbReference type="SAM" id="MobiDB-lite"/>
    </source>
</evidence>
<dbReference type="Pfam" id="PF03656">
    <property type="entry name" value="Pam16"/>
    <property type="match status" value="1"/>
</dbReference>
<dbReference type="RefSeq" id="XP_003073917.1">
    <property type="nucleotide sequence ID" value="XM_003073871.1"/>
</dbReference>
<dbReference type="KEGG" id="ein:Eint_110570"/>
<dbReference type="HOGENOM" id="CLU_2026715_0_0_1"/>
<protein>
    <submittedName>
        <fullName evidence="2">Uncharacterized protein</fullName>
    </submittedName>
</protein>
<dbReference type="InterPro" id="IPR036869">
    <property type="entry name" value="J_dom_sf"/>
</dbReference>
<evidence type="ECO:0000313" key="2">
    <source>
        <dbReference type="EMBL" id="ADM12557.1"/>
    </source>
</evidence>
<dbReference type="EMBL" id="CP001952">
    <property type="protein sequence ID" value="ADM12557.1"/>
    <property type="molecule type" value="Genomic_DNA"/>
</dbReference>
<accession>E0SAD2</accession>
<reference evidence="2 3" key="1">
    <citation type="journal article" date="2010" name="Nat. Commun.">
        <title>The complete sequence of the smallest known nuclear genome from the microsporidian Encephalitozoon intestinalis.</title>
        <authorList>
            <person name="Corradi N."/>
            <person name="Pombert J.-F."/>
            <person name="Farinelli L."/>
            <person name="Didier E.S."/>
            <person name="Keeling P.J."/>
        </authorList>
    </citation>
    <scope>NUCLEOTIDE SEQUENCE [LARGE SCALE GENOMIC DNA]</scope>
    <source>
        <strain evidence="2 3">ATCC 50506</strain>
    </source>
</reference>
<dbReference type="GeneID" id="9699625"/>